<dbReference type="InterPro" id="IPR036388">
    <property type="entry name" value="WH-like_DNA-bd_sf"/>
</dbReference>
<dbReference type="RefSeq" id="WP_087840410.1">
    <property type="nucleotide sequence ID" value="NZ_BAAAEN010000010.1"/>
</dbReference>
<sequence>MTIQPSPEEEEAAASVDDMEIHRQDGLLAPKVAALSKSLSRASQLQARMQFGFSQVEWQVVTLLATTQPASIRKLAYIAMVDAAQISRAIGVLTRQGLIERGVSERDSRQAELRLSPRGMEVAVTLRRLARQRNDRLLGGYSPERIAGLFEMLDVLIARAMREETDSGDGTGREE</sequence>
<keyword evidence="3" id="KW-1185">Reference proteome</keyword>
<dbReference type="SMART" id="SM00347">
    <property type="entry name" value="HTH_MARR"/>
    <property type="match status" value="1"/>
</dbReference>
<organism evidence="2 3">
    <name type="scientific">Pigmentiphaga daeguensis</name>
    <dbReference type="NCBI Taxonomy" id="414049"/>
    <lineage>
        <taxon>Bacteria</taxon>
        <taxon>Pseudomonadati</taxon>
        <taxon>Pseudomonadota</taxon>
        <taxon>Betaproteobacteria</taxon>
        <taxon>Burkholderiales</taxon>
        <taxon>Alcaligenaceae</taxon>
        <taxon>Pigmentiphaga</taxon>
    </lineage>
</organism>
<dbReference type="InterPro" id="IPR000835">
    <property type="entry name" value="HTH_MarR-typ"/>
</dbReference>
<evidence type="ECO:0000313" key="2">
    <source>
        <dbReference type="EMBL" id="GAA0509343.1"/>
    </source>
</evidence>
<evidence type="ECO:0000313" key="3">
    <source>
        <dbReference type="Proteomes" id="UP001501706"/>
    </source>
</evidence>
<name>A0ABN1C0I6_9BURK</name>
<dbReference type="Gene3D" id="1.10.10.10">
    <property type="entry name" value="Winged helix-like DNA-binding domain superfamily/Winged helix DNA-binding domain"/>
    <property type="match status" value="1"/>
</dbReference>
<dbReference type="PANTHER" id="PTHR33164:SF43">
    <property type="entry name" value="HTH-TYPE TRANSCRIPTIONAL REPRESSOR YETL"/>
    <property type="match status" value="1"/>
</dbReference>
<comment type="caution">
    <text evidence="2">The sequence shown here is derived from an EMBL/GenBank/DDBJ whole genome shotgun (WGS) entry which is preliminary data.</text>
</comment>
<dbReference type="InterPro" id="IPR036390">
    <property type="entry name" value="WH_DNA-bd_sf"/>
</dbReference>
<dbReference type="EMBL" id="BAAAEN010000010">
    <property type="protein sequence ID" value="GAA0509343.1"/>
    <property type="molecule type" value="Genomic_DNA"/>
</dbReference>
<feature type="domain" description="HTH marR-type" evidence="1">
    <location>
        <begin position="25"/>
        <end position="158"/>
    </location>
</feature>
<evidence type="ECO:0000259" key="1">
    <source>
        <dbReference type="PROSITE" id="PS50995"/>
    </source>
</evidence>
<accession>A0ABN1C0I6</accession>
<protein>
    <recommendedName>
        <fullName evidence="1">HTH marR-type domain-containing protein</fullName>
    </recommendedName>
</protein>
<dbReference type="SUPFAM" id="SSF46785">
    <property type="entry name" value="Winged helix' DNA-binding domain"/>
    <property type="match status" value="1"/>
</dbReference>
<dbReference type="Proteomes" id="UP001501706">
    <property type="component" value="Unassembled WGS sequence"/>
</dbReference>
<proteinExistence type="predicted"/>
<dbReference type="InterPro" id="IPR039422">
    <property type="entry name" value="MarR/SlyA-like"/>
</dbReference>
<reference evidence="2 3" key="1">
    <citation type="journal article" date="2019" name="Int. J. Syst. Evol. Microbiol.">
        <title>The Global Catalogue of Microorganisms (GCM) 10K type strain sequencing project: providing services to taxonomists for standard genome sequencing and annotation.</title>
        <authorList>
            <consortium name="The Broad Institute Genomics Platform"/>
            <consortium name="The Broad Institute Genome Sequencing Center for Infectious Disease"/>
            <person name="Wu L."/>
            <person name="Ma J."/>
        </authorList>
    </citation>
    <scope>NUCLEOTIDE SEQUENCE [LARGE SCALE GENOMIC DNA]</scope>
    <source>
        <strain evidence="2 3">JCM 14330</strain>
    </source>
</reference>
<dbReference type="Pfam" id="PF12802">
    <property type="entry name" value="MarR_2"/>
    <property type="match status" value="1"/>
</dbReference>
<gene>
    <name evidence="2" type="ORF">GCM10009097_28050</name>
</gene>
<dbReference type="PROSITE" id="PS50995">
    <property type="entry name" value="HTH_MARR_2"/>
    <property type="match status" value="1"/>
</dbReference>
<dbReference type="PANTHER" id="PTHR33164">
    <property type="entry name" value="TRANSCRIPTIONAL REGULATOR, MARR FAMILY"/>
    <property type="match status" value="1"/>
</dbReference>